<protein>
    <submittedName>
        <fullName evidence="1">Uncharacterized protein</fullName>
    </submittedName>
</protein>
<reference evidence="1 2" key="1">
    <citation type="submission" date="2020-08" db="EMBL/GenBank/DDBJ databases">
        <title>Genomic Encyclopedia of Type Strains, Phase III (KMG-III): the genomes of soil and plant-associated and newly described type strains.</title>
        <authorList>
            <person name="Whitman W."/>
        </authorList>
    </citation>
    <scope>NUCLEOTIDE SEQUENCE [LARGE SCALE GENOMIC DNA]</scope>
    <source>
        <strain evidence="1 2">CECT 8840</strain>
    </source>
</reference>
<accession>A0A7W7QM67</accession>
<gene>
    <name evidence="1" type="ORF">FHS44_003245</name>
</gene>
<dbReference type="AlphaFoldDB" id="A0A7W7QM67"/>
<organism evidence="1 2">
    <name type="scientific">Streptosporangium saharense</name>
    <dbReference type="NCBI Taxonomy" id="1706840"/>
    <lineage>
        <taxon>Bacteria</taxon>
        <taxon>Bacillati</taxon>
        <taxon>Actinomycetota</taxon>
        <taxon>Actinomycetes</taxon>
        <taxon>Streptosporangiales</taxon>
        <taxon>Streptosporangiaceae</taxon>
        <taxon>Streptosporangium</taxon>
    </lineage>
</organism>
<comment type="caution">
    <text evidence="1">The sequence shown here is derived from an EMBL/GenBank/DDBJ whole genome shotgun (WGS) entry which is preliminary data.</text>
</comment>
<name>A0A7W7QM67_9ACTN</name>
<evidence type="ECO:0000313" key="1">
    <source>
        <dbReference type="EMBL" id="MBB4916160.1"/>
    </source>
</evidence>
<dbReference type="Proteomes" id="UP000552644">
    <property type="component" value="Unassembled WGS sequence"/>
</dbReference>
<proteinExistence type="predicted"/>
<dbReference type="RefSeq" id="WP_184715083.1">
    <property type="nucleotide sequence ID" value="NZ_JACHJP010000002.1"/>
</dbReference>
<evidence type="ECO:0000313" key="2">
    <source>
        <dbReference type="Proteomes" id="UP000552644"/>
    </source>
</evidence>
<sequence>MTAEIAGWLFHTIRREVAGAEALAAETDLVSTLGERTLGPGSGRGFIEHIRSNSEAKIRIVEMFTRNRAVLDDLEGRIREGESLTAGEAHALAVAAIRDEVLTEALTETAYGYRLRPGWKEEWKP</sequence>
<dbReference type="EMBL" id="JACHJP010000002">
    <property type="protein sequence ID" value="MBB4916160.1"/>
    <property type="molecule type" value="Genomic_DNA"/>
</dbReference>
<keyword evidence="2" id="KW-1185">Reference proteome</keyword>